<dbReference type="Gene3D" id="3.40.50.300">
    <property type="entry name" value="P-loop containing nucleotide triphosphate hydrolases"/>
    <property type="match status" value="1"/>
</dbReference>
<sequence length="140" mass="16328">MPKTKIIRGLPFPGSPWFTIKNIEDTLDFVPSDGDIVIASYPKTGTTWLQYSPTNNFQRRRQYVVGVLRETAIKQKGRNLENCKISREEYFASLSEDDELMEKVLEHTTFDYMKKNLYLITRIRKKKKGIPEKSSFSEKA</sequence>
<organism evidence="1 2">
    <name type="scientific">Caerostris extrusa</name>
    <name type="common">Bark spider</name>
    <name type="synonym">Caerostris bankana</name>
    <dbReference type="NCBI Taxonomy" id="172846"/>
    <lineage>
        <taxon>Eukaryota</taxon>
        <taxon>Metazoa</taxon>
        <taxon>Ecdysozoa</taxon>
        <taxon>Arthropoda</taxon>
        <taxon>Chelicerata</taxon>
        <taxon>Arachnida</taxon>
        <taxon>Araneae</taxon>
        <taxon>Araneomorphae</taxon>
        <taxon>Entelegynae</taxon>
        <taxon>Araneoidea</taxon>
        <taxon>Araneidae</taxon>
        <taxon>Caerostris</taxon>
    </lineage>
</organism>
<dbReference type="SUPFAM" id="SSF52540">
    <property type="entry name" value="P-loop containing nucleoside triphosphate hydrolases"/>
    <property type="match status" value="1"/>
</dbReference>
<comment type="caution">
    <text evidence="1">The sequence shown here is derived from an EMBL/GenBank/DDBJ whole genome shotgun (WGS) entry which is preliminary data.</text>
</comment>
<gene>
    <name evidence="1" type="primary">SULT1B1_2</name>
    <name evidence="1" type="ORF">CEXT_355791</name>
</gene>
<dbReference type="EMBL" id="BPLR01002093">
    <property type="protein sequence ID" value="GIX69897.1"/>
    <property type="molecule type" value="Genomic_DNA"/>
</dbReference>
<dbReference type="AlphaFoldDB" id="A0AAV4MDY4"/>
<evidence type="ECO:0000313" key="2">
    <source>
        <dbReference type="Proteomes" id="UP001054945"/>
    </source>
</evidence>
<dbReference type="Proteomes" id="UP001054945">
    <property type="component" value="Unassembled WGS sequence"/>
</dbReference>
<proteinExistence type="predicted"/>
<reference evidence="1 2" key="1">
    <citation type="submission" date="2021-06" db="EMBL/GenBank/DDBJ databases">
        <title>Caerostris extrusa draft genome.</title>
        <authorList>
            <person name="Kono N."/>
            <person name="Arakawa K."/>
        </authorList>
    </citation>
    <scope>NUCLEOTIDE SEQUENCE [LARGE SCALE GENOMIC DNA]</scope>
</reference>
<accession>A0AAV4MDY4</accession>
<name>A0AAV4MDY4_CAEEX</name>
<evidence type="ECO:0000313" key="1">
    <source>
        <dbReference type="EMBL" id="GIX69897.1"/>
    </source>
</evidence>
<keyword evidence="2" id="KW-1185">Reference proteome</keyword>
<protein>
    <submittedName>
        <fullName evidence="1">Sulfotransferase family cytosolic 1B member 1</fullName>
    </submittedName>
</protein>
<dbReference type="InterPro" id="IPR027417">
    <property type="entry name" value="P-loop_NTPase"/>
</dbReference>